<dbReference type="GO" id="GO:0016020">
    <property type="term" value="C:membrane"/>
    <property type="evidence" value="ECO:0007669"/>
    <property type="project" value="UniProtKB-SubCell"/>
</dbReference>
<dbReference type="InterPro" id="IPR007016">
    <property type="entry name" value="O-antigen_ligase-rel_domated"/>
</dbReference>
<evidence type="ECO:0000256" key="4">
    <source>
        <dbReference type="ARBA" id="ARBA00023136"/>
    </source>
</evidence>
<feature type="domain" description="O-antigen ligase-related" evidence="6">
    <location>
        <begin position="204"/>
        <end position="356"/>
    </location>
</feature>
<dbReference type="AlphaFoldDB" id="A0A4R6I5T5"/>
<dbReference type="EMBL" id="SNWH01000001">
    <property type="protein sequence ID" value="TDO16661.1"/>
    <property type="molecule type" value="Genomic_DNA"/>
</dbReference>
<evidence type="ECO:0000256" key="2">
    <source>
        <dbReference type="ARBA" id="ARBA00022692"/>
    </source>
</evidence>
<dbReference type="RefSeq" id="WP_133481155.1">
    <property type="nucleotide sequence ID" value="NZ_SNWH01000001.1"/>
</dbReference>
<protein>
    <submittedName>
        <fullName evidence="7">O-antigen ligase</fullName>
    </submittedName>
</protein>
<evidence type="ECO:0000256" key="3">
    <source>
        <dbReference type="ARBA" id="ARBA00022989"/>
    </source>
</evidence>
<sequence length="448" mass="49232">MKWREQGELQEGLRALLLFLFVALLVVVPWAHWGMPLLGLALFVPCTVAMELVTARSRHAGRAPASLERDDWLLVVVLLAYGGLWLLDVARSGHWPLDSPGWAIPLPFWPWLAALLLIWFLRHPPGVRAFWVAVCCGALGAGTIALHERLVLGNVRASNGLNAIPFGNLALLLGGLSLLALLWCLPRRPARSRMLACLALLAGLMGILGSLLSGTRGGWLALPFLLALWLRTSRGLLQNEWRYLSVGLVAMLIIGAALLPSSNVTPRLALAVSEVQQFRAGETHGSVGMRLEMWRSALMLWSEKPLLGWGEGGVVPRVHALINDGQLSPLIKRFGQLHSDIIDTAARRGLVGVTMLLMLYGIPLWLFWRRLRSAGPVEVQLMAGAGMMLCVAYIDFGLSQSMLRDSVGLSGYLGLCLACWVSLRASELAWQQEREVSLGHFRHFEEPT</sequence>
<keyword evidence="3 5" id="KW-1133">Transmembrane helix</keyword>
<name>A0A4R6I5T5_9GAMM</name>
<evidence type="ECO:0000313" key="7">
    <source>
        <dbReference type="EMBL" id="TDO16661.1"/>
    </source>
</evidence>
<dbReference type="PANTHER" id="PTHR37422:SF13">
    <property type="entry name" value="LIPOPOLYSACCHARIDE BIOSYNTHESIS PROTEIN PA4999-RELATED"/>
    <property type="match status" value="1"/>
</dbReference>
<feature type="transmembrane region" description="Helical" evidence="5">
    <location>
        <begin position="349"/>
        <end position="368"/>
    </location>
</feature>
<feature type="transmembrane region" description="Helical" evidence="5">
    <location>
        <begin position="128"/>
        <end position="146"/>
    </location>
</feature>
<dbReference type="InterPro" id="IPR051533">
    <property type="entry name" value="WaaL-like"/>
</dbReference>
<proteinExistence type="predicted"/>
<dbReference type="Proteomes" id="UP000295150">
    <property type="component" value="Unassembled WGS sequence"/>
</dbReference>
<feature type="transmembrane region" description="Helical" evidence="5">
    <location>
        <begin position="12"/>
        <end position="31"/>
    </location>
</feature>
<feature type="transmembrane region" description="Helical" evidence="5">
    <location>
        <begin position="102"/>
        <end position="121"/>
    </location>
</feature>
<keyword evidence="4 5" id="KW-0472">Membrane</keyword>
<feature type="transmembrane region" description="Helical" evidence="5">
    <location>
        <begin position="197"/>
        <end position="221"/>
    </location>
</feature>
<keyword evidence="7" id="KW-0436">Ligase</keyword>
<accession>A0A4R6I5T5</accession>
<evidence type="ECO:0000313" key="8">
    <source>
        <dbReference type="Proteomes" id="UP000295150"/>
    </source>
</evidence>
<dbReference type="GO" id="GO:0016874">
    <property type="term" value="F:ligase activity"/>
    <property type="evidence" value="ECO:0007669"/>
    <property type="project" value="UniProtKB-KW"/>
</dbReference>
<reference evidence="7 8" key="1">
    <citation type="submission" date="2019-03" db="EMBL/GenBank/DDBJ databases">
        <title>Freshwater and sediment microbial communities from various areas in North America, analyzing microbe dynamics in response to fracking.</title>
        <authorList>
            <person name="Lamendella R."/>
        </authorList>
    </citation>
    <scope>NUCLEOTIDE SEQUENCE [LARGE SCALE GENOMIC DNA]</scope>
    <source>
        <strain evidence="7 8">1_TX</strain>
    </source>
</reference>
<gene>
    <name evidence="7" type="ORF">DFO68_101190</name>
</gene>
<feature type="transmembrane region" description="Helical" evidence="5">
    <location>
        <begin position="37"/>
        <end position="53"/>
    </location>
</feature>
<feature type="transmembrane region" description="Helical" evidence="5">
    <location>
        <begin position="166"/>
        <end position="185"/>
    </location>
</feature>
<dbReference type="PANTHER" id="PTHR37422">
    <property type="entry name" value="TEICHURONIC ACID BIOSYNTHESIS PROTEIN TUAE"/>
    <property type="match status" value="1"/>
</dbReference>
<organism evidence="7 8">
    <name type="scientific">Halomonas ventosae</name>
    <dbReference type="NCBI Taxonomy" id="229007"/>
    <lineage>
        <taxon>Bacteria</taxon>
        <taxon>Pseudomonadati</taxon>
        <taxon>Pseudomonadota</taxon>
        <taxon>Gammaproteobacteria</taxon>
        <taxon>Oceanospirillales</taxon>
        <taxon>Halomonadaceae</taxon>
        <taxon>Halomonas</taxon>
    </lineage>
</organism>
<comment type="caution">
    <text evidence="7">The sequence shown here is derived from an EMBL/GenBank/DDBJ whole genome shotgun (WGS) entry which is preliminary data.</text>
</comment>
<evidence type="ECO:0000256" key="5">
    <source>
        <dbReference type="SAM" id="Phobius"/>
    </source>
</evidence>
<dbReference type="OrthoDB" id="8576060at2"/>
<feature type="transmembrane region" description="Helical" evidence="5">
    <location>
        <begin position="241"/>
        <end position="259"/>
    </location>
</feature>
<comment type="subcellular location">
    <subcellularLocation>
        <location evidence="1">Membrane</location>
        <topology evidence="1">Multi-pass membrane protein</topology>
    </subcellularLocation>
</comment>
<evidence type="ECO:0000256" key="1">
    <source>
        <dbReference type="ARBA" id="ARBA00004141"/>
    </source>
</evidence>
<keyword evidence="8" id="KW-1185">Reference proteome</keyword>
<evidence type="ECO:0000259" key="6">
    <source>
        <dbReference type="Pfam" id="PF04932"/>
    </source>
</evidence>
<keyword evidence="2 5" id="KW-0812">Transmembrane</keyword>
<dbReference type="Pfam" id="PF04932">
    <property type="entry name" value="Wzy_C"/>
    <property type="match status" value="1"/>
</dbReference>
<feature type="transmembrane region" description="Helical" evidence="5">
    <location>
        <begin position="73"/>
        <end position="90"/>
    </location>
</feature>